<dbReference type="InterPro" id="IPR041792">
    <property type="entry name" value="MPP_PAP"/>
</dbReference>
<evidence type="ECO:0000313" key="17">
    <source>
        <dbReference type="EMBL" id="PWA90689.1"/>
    </source>
</evidence>
<dbReference type="FunFam" id="2.60.40.380:FF:000001">
    <property type="entry name" value="Fe(3+)-Zn(2+) purple acid phosphatase"/>
    <property type="match status" value="1"/>
</dbReference>
<comment type="catalytic activity">
    <reaction evidence="1 13">
        <text>a phosphate monoester + H2O = an alcohol + phosphate</text>
        <dbReference type="Rhea" id="RHEA:15017"/>
        <dbReference type="ChEBI" id="CHEBI:15377"/>
        <dbReference type="ChEBI" id="CHEBI:30879"/>
        <dbReference type="ChEBI" id="CHEBI:43474"/>
        <dbReference type="ChEBI" id="CHEBI:67140"/>
        <dbReference type="EC" id="3.1.3.2"/>
    </reaction>
</comment>
<comment type="cofactor">
    <cofactor evidence="4">
        <name>Fe cation</name>
        <dbReference type="ChEBI" id="CHEBI:24875"/>
    </cofactor>
</comment>
<feature type="domain" description="Purple acid phosphatase C-terminal" evidence="15">
    <location>
        <begin position="387"/>
        <end position="445"/>
    </location>
</feature>
<dbReference type="SUPFAM" id="SSF56300">
    <property type="entry name" value="Metallo-dependent phosphatases"/>
    <property type="match status" value="2"/>
</dbReference>
<dbReference type="SUPFAM" id="SSF49363">
    <property type="entry name" value="Purple acid phosphatase, N-terminal domain"/>
    <property type="match status" value="1"/>
</dbReference>
<keyword evidence="8" id="KW-0732">Signal</keyword>
<evidence type="ECO:0000256" key="1">
    <source>
        <dbReference type="ARBA" id="ARBA00000032"/>
    </source>
</evidence>
<evidence type="ECO:0000256" key="13">
    <source>
        <dbReference type="RuleBase" id="RU361203"/>
    </source>
</evidence>
<dbReference type="Pfam" id="PF14008">
    <property type="entry name" value="Metallophos_C"/>
    <property type="match status" value="2"/>
</dbReference>
<evidence type="ECO:0000259" key="15">
    <source>
        <dbReference type="Pfam" id="PF14008"/>
    </source>
</evidence>
<dbReference type="Pfam" id="PF16656">
    <property type="entry name" value="Pur_ac_phosph_N"/>
    <property type="match status" value="1"/>
</dbReference>
<evidence type="ECO:0000256" key="5">
    <source>
        <dbReference type="ARBA" id="ARBA00001973"/>
    </source>
</evidence>
<dbReference type="AlphaFoldDB" id="A0A2U1PY37"/>
<accession>A0A2U1PY37</accession>
<evidence type="ECO:0000256" key="12">
    <source>
        <dbReference type="ARBA" id="ARBA00023180"/>
    </source>
</evidence>
<evidence type="ECO:0000256" key="8">
    <source>
        <dbReference type="ARBA" id="ARBA00022729"/>
    </source>
</evidence>
<dbReference type="InterPro" id="IPR015914">
    <property type="entry name" value="PAPs_N"/>
</dbReference>
<dbReference type="InterPro" id="IPR029052">
    <property type="entry name" value="Metallo-depent_PP-like"/>
</dbReference>
<dbReference type="Pfam" id="PF00149">
    <property type="entry name" value="Metallophos"/>
    <property type="match status" value="2"/>
</dbReference>
<comment type="cofactor">
    <cofactor evidence="3">
        <name>Zn(2+)</name>
        <dbReference type="ChEBI" id="CHEBI:29105"/>
    </cofactor>
</comment>
<evidence type="ECO:0000256" key="4">
    <source>
        <dbReference type="ARBA" id="ARBA00001962"/>
    </source>
</evidence>
<dbReference type="Gene3D" id="2.60.40.380">
    <property type="entry name" value="Purple acid phosphatase-like, N-terminal"/>
    <property type="match status" value="1"/>
</dbReference>
<keyword evidence="10" id="KW-0862">Zinc</keyword>
<dbReference type="Proteomes" id="UP000245207">
    <property type="component" value="Unassembled WGS sequence"/>
</dbReference>
<dbReference type="GO" id="GO:0046872">
    <property type="term" value="F:metal ion binding"/>
    <property type="evidence" value="ECO:0007669"/>
    <property type="project" value="UniProtKB-KW"/>
</dbReference>
<comment type="cofactor">
    <cofactor evidence="5">
        <name>Cu(2+)</name>
        <dbReference type="ChEBI" id="CHEBI:29036"/>
    </cofactor>
</comment>
<comment type="cofactor">
    <cofactor evidence="2">
        <name>Mn(2+)</name>
        <dbReference type="ChEBI" id="CHEBI:29035"/>
    </cofactor>
</comment>
<keyword evidence="12" id="KW-0325">Glycoprotein</keyword>
<evidence type="ECO:0000313" key="18">
    <source>
        <dbReference type="Proteomes" id="UP000245207"/>
    </source>
</evidence>
<feature type="domain" description="Calcineurin-like phosphoesterase" evidence="14">
    <location>
        <begin position="164"/>
        <end position="361"/>
    </location>
</feature>
<sequence>MNIPKDKKMIPKFLVLGYILLSFVGNVYAGVTSSFVRQVFPAEDMPLDHPVFAKPSGYNAPEQVHITQGDYDGKAVIIMWVTPDEPGSNEVRYGTSKNKYNFVAQGMKVKKYKFYNYTSGYNHKCLVDGLEYDTKYYYEIGDGDSARSFWFKTPPKVDPNAYHKFGLIGDLGQTYNSLSTFEHYMQSGAKTVLFVGDLSYSDEHEYYDVGLRWDTYGRFVEKSTAYQQWLWTVGNHEIEYLPEYDEVETFKQYLHRYETPYAASESTSPLWYAVRVASAHIIFLSSYSPFVKYTPQYEWLKAEFKKVDREKTPWLIVIMHSPMYNSNSAHYMEGESMRVVYESWFVENKVDIVLAGHVHAYERSYRISNIHYNITGGVSYPVPDKSAPIYINIGDGGNLEGLASTYNDPQPHYSAFREASYGYATLEIMNKTHAIYHWNRNDVGKSVQADSLVLHNQYCNHLDNDAISRTTNTQLCDLGQTYNSLSTFEHYMQSGAKTVLFVGDLSYSDEHQYYDVGLRWDTYGRFVEKSTAYQQWLWTVGNHEIEYLPEYDEVETFKQYLHRYETPYAASGSTSPLWYAVRVASAHIIFLSSYSPFVKYTPQYEWLKAEFKKVDREKTPWLIVIMHSPMYNSNSAHYMEGESMRVAYESWFVENKVDIVLAGHVHAYERSYRISNIHYNITGGVSYPVPDKSAPIYINIGDGGNLEGLASTYNDPQPHYSAFREASYGYATLEIMNKTHAIYHWNRNDVGKSVQADSLVLHNQYWSLKDTK</sequence>
<comment type="caution">
    <text evidence="17">The sequence shown here is derived from an EMBL/GenBank/DDBJ whole genome shotgun (WGS) entry which is preliminary data.</text>
</comment>
<dbReference type="PANTHER" id="PTHR22953:SF55">
    <property type="entry name" value="BIFUNCTIONAL PURPLE ACID PHOSPHATASE 26"/>
    <property type="match status" value="1"/>
</dbReference>
<protein>
    <recommendedName>
        <fullName evidence="13">Purple acid phosphatase</fullName>
        <ecNumber evidence="13">3.1.3.2</ecNumber>
    </recommendedName>
</protein>
<comment type="similarity">
    <text evidence="6 13">Belongs to the metallophosphoesterase superfamily. Purple acid phosphatase family.</text>
</comment>
<keyword evidence="7" id="KW-0479">Metal-binding</keyword>
<evidence type="ECO:0000256" key="10">
    <source>
        <dbReference type="ARBA" id="ARBA00022833"/>
    </source>
</evidence>
<keyword evidence="11" id="KW-0408">Iron</keyword>
<dbReference type="OrthoDB" id="45007at2759"/>
<dbReference type="Gene3D" id="3.60.21.10">
    <property type="match status" value="2"/>
</dbReference>
<evidence type="ECO:0000259" key="14">
    <source>
        <dbReference type="Pfam" id="PF00149"/>
    </source>
</evidence>
<reference evidence="17 18" key="1">
    <citation type="journal article" date="2018" name="Mol. Plant">
        <title>The genome of Artemisia annua provides insight into the evolution of Asteraceae family and artemisinin biosynthesis.</title>
        <authorList>
            <person name="Shen Q."/>
            <person name="Zhang L."/>
            <person name="Liao Z."/>
            <person name="Wang S."/>
            <person name="Yan T."/>
            <person name="Shi P."/>
            <person name="Liu M."/>
            <person name="Fu X."/>
            <person name="Pan Q."/>
            <person name="Wang Y."/>
            <person name="Lv Z."/>
            <person name="Lu X."/>
            <person name="Zhang F."/>
            <person name="Jiang W."/>
            <person name="Ma Y."/>
            <person name="Chen M."/>
            <person name="Hao X."/>
            <person name="Li L."/>
            <person name="Tang Y."/>
            <person name="Lv G."/>
            <person name="Zhou Y."/>
            <person name="Sun X."/>
            <person name="Brodelius P.E."/>
            <person name="Rose J.K.C."/>
            <person name="Tang K."/>
        </authorList>
    </citation>
    <scope>NUCLEOTIDE SEQUENCE [LARGE SCALE GENOMIC DNA]</scope>
    <source>
        <strain evidence="18">cv. Huhao1</strain>
        <tissue evidence="17">Leaf</tissue>
    </source>
</reference>
<organism evidence="17 18">
    <name type="scientific">Artemisia annua</name>
    <name type="common">Sweet wormwood</name>
    <dbReference type="NCBI Taxonomy" id="35608"/>
    <lineage>
        <taxon>Eukaryota</taxon>
        <taxon>Viridiplantae</taxon>
        <taxon>Streptophyta</taxon>
        <taxon>Embryophyta</taxon>
        <taxon>Tracheophyta</taxon>
        <taxon>Spermatophyta</taxon>
        <taxon>Magnoliopsida</taxon>
        <taxon>eudicotyledons</taxon>
        <taxon>Gunneridae</taxon>
        <taxon>Pentapetalae</taxon>
        <taxon>asterids</taxon>
        <taxon>campanulids</taxon>
        <taxon>Asterales</taxon>
        <taxon>Asteraceae</taxon>
        <taxon>Asteroideae</taxon>
        <taxon>Anthemideae</taxon>
        <taxon>Artemisiinae</taxon>
        <taxon>Artemisia</taxon>
    </lineage>
</organism>
<dbReference type="InterPro" id="IPR004843">
    <property type="entry name" value="Calcineurin-like_PHP"/>
</dbReference>
<feature type="domain" description="Calcineurin-like phosphoesterase" evidence="14">
    <location>
        <begin position="479"/>
        <end position="668"/>
    </location>
</feature>
<evidence type="ECO:0000256" key="2">
    <source>
        <dbReference type="ARBA" id="ARBA00001936"/>
    </source>
</evidence>
<dbReference type="InterPro" id="IPR025733">
    <property type="entry name" value="PAPs_C"/>
</dbReference>
<dbReference type="EC" id="3.1.3.2" evidence="13"/>
<feature type="domain" description="Purple acid phosphatase C-terminal" evidence="15">
    <location>
        <begin position="694"/>
        <end position="752"/>
    </location>
</feature>
<keyword evidence="9 13" id="KW-0378">Hydrolase</keyword>
<dbReference type="STRING" id="35608.A0A2U1PY37"/>
<evidence type="ECO:0000256" key="11">
    <source>
        <dbReference type="ARBA" id="ARBA00023004"/>
    </source>
</evidence>
<dbReference type="CDD" id="cd00839">
    <property type="entry name" value="MPP_PAPs"/>
    <property type="match status" value="2"/>
</dbReference>
<dbReference type="GO" id="GO:0003993">
    <property type="term" value="F:acid phosphatase activity"/>
    <property type="evidence" value="ECO:0007669"/>
    <property type="project" value="UniProtKB-EC"/>
</dbReference>
<evidence type="ECO:0000256" key="6">
    <source>
        <dbReference type="ARBA" id="ARBA00008723"/>
    </source>
</evidence>
<evidence type="ECO:0000256" key="7">
    <source>
        <dbReference type="ARBA" id="ARBA00022723"/>
    </source>
</evidence>
<dbReference type="FunFam" id="3.60.21.10:FF:000034">
    <property type="entry name" value="Fe(3+)-Zn(2+) purple acid phosphatase"/>
    <property type="match status" value="2"/>
</dbReference>
<dbReference type="InterPro" id="IPR008963">
    <property type="entry name" value="Purple_acid_Pase-like_N"/>
</dbReference>
<evidence type="ECO:0000259" key="16">
    <source>
        <dbReference type="Pfam" id="PF16656"/>
    </source>
</evidence>
<dbReference type="PANTHER" id="PTHR22953">
    <property type="entry name" value="ACID PHOSPHATASE RELATED"/>
    <property type="match status" value="1"/>
</dbReference>
<feature type="domain" description="Purple acid phosphatase N-terminal" evidence="16">
    <location>
        <begin position="61"/>
        <end position="153"/>
    </location>
</feature>
<dbReference type="EMBL" id="PKPP01000608">
    <property type="protein sequence ID" value="PWA90689.1"/>
    <property type="molecule type" value="Genomic_DNA"/>
</dbReference>
<evidence type="ECO:0000256" key="9">
    <source>
        <dbReference type="ARBA" id="ARBA00022801"/>
    </source>
</evidence>
<evidence type="ECO:0000256" key="3">
    <source>
        <dbReference type="ARBA" id="ARBA00001947"/>
    </source>
</evidence>
<name>A0A2U1PY37_ARTAN</name>
<gene>
    <name evidence="17" type="ORF">CTI12_AA041470</name>
</gene>
<dbReference type="InterPro" id="IPR039331">
    <property type="entry name" value="PAPs-like"/>
</dbReference>
<keyword evidence="18" id="KW-1185">Reference proteome</keyword>
<proteinExistence type="inferred from homology"/>